<comment type="similarity">
    <text evidence="1">Belongs to the GST superfamily. Omega family.</text>
</comment>
<keyword evidence="4" id="KW-1185">Reference proteome</keyword>
<sequence length="491" mass="55088">MQSTLGDSKFFADGRPHDLAMFERLKPSCSLAGFQVPEERLKSLMSWMGRMEQQRRVRHPFPVVRGTFLCCSPGTLSPVVRTIKRWFSSGEGASLVVMETRHLEAGDPEPPELPRGSEVLTLYSMLYCPYAQRTRLVLQHKQLPHRIINVNLVRKPDWFLARAPLPSAKFLEEAFAAATSNGTDGDLMPSMGTPDAPRLRLLRDKRLAEMMHDLRFLQSANCLWDRLLWQLRNLQADLRDGGFFGGARPANWRTSWCLAMDRATAATDAAYCLPPRLPDSLGHLSPGLRPCPRRSRCERLRLPDWAHLAFLANHQPLRLFLTLFDVFIAALLLVRLRWSLAAADGGAASAEKQVQVDISVLSVIQLDFFRLFISQNEADGQLHLPSKVLVEPQVDEEVQVEAEQVDELADRVEPAVGLGSRSTGRRLPQGQPLYSSEKTSLNSRDRGHLAAQEHENHGYEQDGEVALRLQALPASPAEGRNAGHLIQHSMR</sequence>
<dbReference type="InterPro" id="IPR004045">
    <property type="entry name" value="Glutathione_S-Trfase_N"/>
</dbReference>
<dbReference type="InterPro" id="IPR050983">
    <property type="entry name" value="GST_Omega/HSP26"/>
</dbReference>
<name>A0A1I8FF04_9PLAT</name>
<evidence type="ECO:0000256" key="1">
    <source>
        <dbReference type="ARBA" id="ARBA00011067"/>
    </source>
</evidence>
<evidence type="ECO:0000259" key="3">
    <source>
        <dbReference type="PROSITE" id="PS50404"/>
    </source>
</evidence>
<dbReference type="WBParaSite" id="maker-unitig_30567-snap-gene-0.2-mRNA-1">
    <property type="protein sequence ID" value="maker-unitig_30567-snap-gene-0.2-mRNA-1"/>
    <property type="gene ID" value="maker-unitig_30567-snap-gene-0.2"/>
</dbReference>
<evidence type="ECO:0000313" key="4">
    <source>
        <dbReference type="Proteomes" id="UP000095280"/>
    </source>
</evidence>
<reference evidence="5" key="1">
    <citation type="submission" date="2016-11" db="UniProtKB">
        <authorList>
            <consortium name="WormBaseParasite"/>
        </authorList>
    </citation>
    <scope>IDENTIFICATION</scope>
</reference>
<evidence type="ECO:0000313" key="5">
    <source>
        <dbReference type="WBParaSite" id="maker-unitig_30567-snap-gene-0.2-mRNA-1"/>
    </source>
</evidence>
<dbReference type="SUPFAM" id="SSF52833">
    <property type="entry name" value="Thioredoxin-like"/>
    <property type="match status" value="1"/>
</dbReference>
<feature type="region of interest" description="Disordered" evidence="2">
    <location>
        <begin position="416"/>
        <end position="447"/>
    </location>
</feature>
<dbReference type="GO" id="GO:0004364">
    <property type="term" value="F:glutathione transferase activity"/>
    <property type="evidence" value="ECO:0007669"/>
    <property type="project" value="TreeGrafter"/>
</dbReference>
<dbReference type="InterPro" id="IPR036249">
    <property type="entry name" value="Thioredoxin-like_sf"/>
</dbReference>
<dbReference type="PROSITE" id="PS50404">
    <property type="entry name" value="GST_NTER"/>
    <property type="match status" value="1"/>
</dbReference>
<feature type="compositionally biased region" description="Polar residues" evidence="2">
    <location>
        <begin position="432"/>
        <end position="442"/>
    </location>
</feature>
<dbReference type="Proteomes" id="UP000095280">
    <property type="component" value="Unplaced"/>
</dbReference>
<dbReference type="GO" id="GO:0045174">
    <property type="term" value="F:glutathione dehydrogenase (ascorbate) activity"/>
    <property type="evidence" value="ECO:0007669"/>
    <property type="project" value="TreeGrafter"/>
</dbReference>
<feature type="domain" description="GST N-terminal" evidence="3">
    <location>
        <begin position="118"/>
        <end position="225"/>
    </location>
</feature>
<dbReference type="Gene3D" id="3.40.30.10">
    <property type="entry name" value="Glutaredoxin"/>
    <property type="match status" value="1"/>
</dbReference>
<dbReference type="Pfam" id="PF13417">
    <property type="entry name" value="GST_N_3"/>
    <property type="match status" value="1"/>
</dbReference>
<proteinExistence type="inferred from homology"/>
<dbReference type="AlphaFoldDB" id="A0A1I8FF04"/>
<accession>A0A1I8FF04</accession>
<evidence type="ECO:0000256" key="2">
    <source>
        <dbReference type="SAM" id="MobiDB-lite"/>
    </source>
</evidence>
<dbReference type="GO" id="GO:0005737">
    <property type="term" value="C:cytoplasm"/>
    <property type="evidence" value="ECO:0007669"/>
    <property type="project" value="TreeGrafter"/>
</dbReference>
<dbReference type="GO" id="GO:0006749">
    <property type="term" value="P:glutathione metabolic process"/>
    <property type="evidence" value="ECO:0007669"/>
    <property type="project" value="TreeGrafter"/>
</dbReference>
<dbReference type="PANTHER" id="PTHR43968:SF6">
    <property type="entry name" value="GLUTATHIONE S-TRANSFERASE OMEGA"/>
    <property type="match status" value="1"/>
</dbReference>
<protein>
    <submittedName>
        <fullName evidence="5">GST N-terminal domain-containing protein</fullName>
    </submittedName>
</protein>
<organism evidence="4 5">
    <name type="scientific">Macrostomum lignano</name>
    <dbReference type="NCBI Taxonomy" id="282301"/>
    <lineage>
        <taxon>Eukaryota</taxon>
        <taxon>Metazoa</taxon>
        <taxon>Spiralia</taxon>
        <taxon>Lophotrochozoa</taxon>
        <taxon>Platyhelminthes</taxon>
        <taxon>Rhabditophora</taxon>
        <taxon>Macrostomorpha</taxon>
        <taxon>Macrostomida</taxon>
        <taxon>Macrostomidae</taxon>
        <taxon>Macrostomum</taxon>
    </lineage>
</organism>
<dbReference type="PANTHER" id="PTHR43968">
    <property type="match status" value="1"/>
</dbReference>